<name>A0A7S3G8J8_9EUKA</name>
<dbReference type="Gene3D" id="3.90.1720.10">
    <property type="entry name" value="endopeptidase domain like (from Nostoc punctiforme)"/>
    <property type="match status" value="1"/>
</dbReference>
<dbReference type="AlphaFoldDB" id="A0A7S3G8J8"/>
<reference evidence="1" key="1">
    <citation type="submission" date="2021-01" db="EMBL/GenBank/DDBJ databases">
        <authorList>
            <person name="Corre E."/>
            <person name="Pelletier E."/>
            <person name="Niang G."/>
            <person name="Scheremetjew M."/>
            <person name="Finn R."/>
            <person name="Kale V."/>
            <person name="Holt S."/>
            <person name="Cochrane G."/>
            <person name="Meng A."/>
            <person name="Brown T."/>
            <person name="Cohen L."/>
        </authorList>
    </citation>
    <scope>NUCLEOTIDE SEQUENCE</scope>
    <source>
        <strain evidence="1">NIES-2562</strain>
    </source>
</reference>
<evidence type="ECO:0000313" key="1">
    <source>
        <dbReference type="EMBL" id="CAE0255849.1"/>
    </source>
</evidence>
<gene>
    <name evidence="1" type="ORF">PBIL07802_LOCUS18103</name>
</gene>
<organism evidence="1">
    <name type="scientific">Palpitomonas bilix</name>
    <dbReference type="NCBI Taxonomy" id="652834"/>
    <lineage>
        <taxon>Eukaryota</taxon>
        <taxon>Eukaryota incertae sedis</taxon>
    </lineage>
</organism>
<evidence type="ECO:0008006" key="2">
    <source>
        <dbReference type="Google" id="ProtNLM"/>
    </source>
</evidence>
<protein>
    <recommendedName>
        <fullName evidence="2">LRAT domain-containing protein</fullName>
    </recommendedName>
</protein>
<sequence>MQRTVPSPQEIGSRFNEVAQSCEHNPNPSLPPLVASASDIQEVSIVKWKRDVGGGISYYHFAVCAHLQDYGKVVVGEVTGGQEGFNNFLQDKRDARVQLAEYSLYSSKFKGAEFDSVTRDPRKIRKICNRLSTGLEYWNTLAEMCKEEELEMQTMYNLVVSNCEHFARWVFTGKWFSKQVERVSTTVNSGIRAIGTLLEDCTTSALELLGGICVEKRHVEGTIIGGVASAGVALGCAFLVNMLNQNDQESTNAGRTVRRNGTSRLSISS</sequence>
<proteinExistence type="predicted"/>
<accession>A0A7S3G8J8</accession>
<dbReference type="EMBL" id="HBIB01027857">
    <property type="protein sequence ID" value="CAE0255849.1"/>
    <property type="molecule type" value="Transcribed_RNA"/>
</dbReference>